<proteinExistence type="predicted"/>
<reference evidence="1" key="1">
    <citation type="submission" date="2013-01" db="EMBL/GenBank/DDBJ databases">
        <title>Genome assembly of Mariniradius saccharolyticus AK6.</title>
        <authorList>
            <person name="Vaidya B."/>
            <person name="Khatri I."/>
            <person name="Tanuku N.R.S."/>
            <person name="Subramanian S."/>
            <person name="Pinnaka A."/>
        </authorList>
    </citation>
    <scope>NUCLEOTIDE SEQUENCE [LARGE SCALE GENOMIC DNA]</scope>
    <source>
        <strain evidence="1">AK6</strain>
    </source>
</reference>
<dbReference type="EMBL" id="AMZY02000016">
    <property type="protein sequence ID" value="EMS31980.1"/>
    <property type="molecule type" value="Genomic_DNA"/>
</dbReference>
<accession>M7X3C8</accession>
<dbReference type="InParanoid" id="M7X3C8"/>
<organism evidence="1 2">
    <name type="scientific">Mariniradius saccharolyticus AK6</name>
    <dbReference type="NCBI Taxonomy" id="1239962"/>
    <lineage>
        <taxon>Bacteria</taxon>
        <taxon>Pseudomonadati</taxon>
        <taxon>Bacteroidota</taxon>
        <taxon>Cytophagia</taxon>
        <taxon>Cytophagales</taxon>
        <taxon>Cyclobacteriaceae</taxon>
        <taxon>Mariniradius</taxon>
    </lineage>
</organism>
<dbReference type="AlphaFoldDB" id="M7X3C8"/>
<evidence type="ECO:0000313" key="1">
    <source>
        <dbReference type="EMBL" id="EMS31980.1"/>
    </source>
</evidence>
<evidence type="ECO:0000313" key="2">
    <source>
        <dbReference type="Proteomes" id="UP000010953"/>
    </source>
</evidence>
<sequence length="54" mass="6559">MLTFFDFSYLEMDVYYADCNLILKFRHIKQTARPSSGYSYYFYLCQSQKNQLCC</sequence>
<gene>
    <name evidence="1" type="ORF">C943_01715</name>
</gene>
<name>M7X3C8_9BACT</name>
<protein>
    <submittedName>
        <fullName evidence="1">Uncharacterized protein</fullName>
    </submittedName>
</protein>
<dbReference type="Proteomes" id="UP000010953">
    <property type="component" value="Unassembled WGS sequence"/>
</dbReference>
<keyword evidence="2" id="KW-1185">Reference proteome</keyword>
<comment type="caution">
    <text evidence="1">The sequence shown here is derived from an EMBL/GenBank/DDBJ whole genome shotgun (WGS) entry which is preliminary data.</text>
</comment>
<dbReference type="STRING" id="1239962.C943_01715"/>